<keyword evidence="4" id="KW-0547">Nucleotide-binding</keyword>
<evidence type="ECO:0000256" key="9">
    <source>
        <dbReference type="SAM" id="Coils"/>
    </source>
</evidence>
<dbReference type="PANTHER" id="PTHR45866">
    <property type="entry name" value="DNA GYRASE/TOPOISOMERASE SUBUNIT B"/>
    <property type="match status" value="1"/>
</dbReference>
<dbReference type="Proteomes" id="UP001589619">
    <property type="component" value="Unassembled WGS sequence"/>
</dbReference>
<comment type="similarity">
    <text evidence="2">Belongs to the type II topoisomerase GyrB family.</text>
</comment>
<keyword evidence="7" id="KW-0238">DNA-binding</keyword>
<comment type="catalytic activity">
    <reaction evidence="1">
        <text>ATP-dependent breakage, passage and rejoining of double-stranded DNA.</text>
        <dbReference type="EC" id="5.6.2.2"/>
    </reaction>
</comment>
<dbReference type="InterPro" id="IPR036388">
    <property type="entry name" value="WH-like_DNA-bd_sf"/>
</dbReference>
<dbReference type="Pfam" id="PF02518">
    <property type="entry name" value="HATPase_c"/>
    <property type="match status" value="1"/>
</dbReference>
<evidence type="ECO:0000256" key="6">
    <source>
        <dbReference type="ARBA" id="ARBA00023029"/>
    </source>
</evidence>
<dbReference type="SUPFAM" id="SSF55874">
    <property type="entry name" value="ATPase domain of HSP90 chaperone/DNA topoisomerase II/histidine kinase"/>
    <property type="match status" value="1"/>
</dbReference>
<keyword evidence="6" id="KW-0799">Topoisomerase</keyword>
<dbReference type="EMBL" id="JBHMAG010000013">
    <property type="protein sequence ID" value="MFB9753830.1"/>
    <property type="molecule type" value="Genomic_DNA"/>
</dbReference>
<dbReference type="RefSeq" id="WP_344915071.1">
    <property type="nucleotide sequence ID" value="NZ_BAAAYO010000014.1"/>
</dbReference>
<evidence type="ECO:0000256" key="8">
    <source>
        <dbReference type="ARBA" id="ARBA00023235"/>
    </source>
</evidence>
<organism evidence="11 12">
    <name type="scientific">Paenibacillus hodogayensis</name>
    <dbReference type="NCBI Taxonomy" id="279208"/>
    <lineage>
        <taxon>Bacteria</taxon>
        <taxon>Bacillati</taxon>
        <taxon>Bacillota</taxon>
        <taxon>Bacilli</taxon>
        <taxon>Bacillales</taxon>
        <taxon>Paenibacillaceae</taxon>
        <taxon>Paenibacillus</taxon>
    </lineage>
</organism>
<feature type="coiled-coil region" evidence="9">
    <location>
        <begin position="2"/>
        <end position="29"/>
    </location>
</feature>
<gene>
    <name evidence="11" type="ORF">ACFFNY_19855</name>
</gene>
<dbReference type="PANTHER" id="PTHR45866:SF1">
    <property type="entry name" value="DNA GYRASE SUBUNIT B, MITOCHONDRIAL"/>
    <property type="match status" value="1"/>
</dbReference>
<keyword evidence="5 11" id="KW-0067">ATP-binding</keyword>
<keyword evidence="8" id="KW-0413">Isomerase</keyword>
<dbReference type="SUPFAM" id="SSF46785">
    <property type="entry name" value="Winged helix' DNA-binding domain"/>
    <property type="match status" value="1"/>
</dbReference>
<comment type="caution">
    <text evidence="11">The sequence shown here is derived from an EMBL/GenBank/DDBJ whole genome shotgun (WGS) entry which is preliminary data.</text>
</comment>
<dbReference type="GO" id="GO:0005524">
    <property type="term" value="F:ATP binding"/>
    <property type="evidence" value="ECO:0007669"/>
    <property type="project" value="UniProtKB-KW"/>
</dbReference>
<evidence type="ECO:0000256" key="1">
    <source>
        <dbReference type="ARBA" id="ARBA00000185"/>
    </source>
</evidence>
<dbReference type="Gene3D" id="1.10.10.10">
    <property type="entry name" value="Winged helix-like DNA-binding domain superfamily/Winged helix DNA-binding domain"/>
    <property type="match status" value="1"/>
</dbReference>
<dbReference type="Gene3D" id="3.30.565.10">
    <property type="entry name" value="Histidine kinase-like ATPase, C-terminal domain"/>
    <property type="match status" value="1"/>
</dbReference>
<proteinExistence type="inferred from homology"/>
<keyword evidence="12" id="KW-1185">Reference proteome</keyword>
<protein>
    <recommendedName>
        <fullName evidence="3">DNA topoisomerase (ATP-hydrolyzing)</fullName>
        <ecNumber evidence="3">5.6.2.2</ecNumber>
    </recommendedName>
</protein>
<feature type="domain" description="Histidine kinase/HSP90-like ATPase" evidence="10">
    <location>
        <begin position="223"/>
        <end position="366"/>
    </location>
</feature>
<accession>A0ABV5W0E6</accession>
<evidence type="ECO:0000256" key="2">
    <source>
        <dbReference type="ARBA" id="ARBA00010708"/>
    </source>
</evidence>
<dbReference type="InterPro" id="IPR036890">
    <property type="entry name" value="HATPase_C_sf"/>
</dbReference>
<evidence type="ECO:0000259" key="10">
    <source>
        <dbReference type="SMART" id="SM00387"/>
    </source>
</evidence>
<evidence type="ECO:0000256" key="4">
    <source>
        <dbReference type="ARBA" id="ARBA00022741"/>
    </source>
</evidence>
<dbReference type="CDD" id="cd00090">
    <property type="entry name" value="HTH_ARSR"/>
    <property type="match status" value="1"/>
</dbReference>
<dbReference type="InterPro" id="IPR036390">
    <property type="entry name" value="WH_DNA-bd_sf"/>
</dbReference>
<sequence length="398" mass="43575">MNRDYGAELDALKDQVAGLERLIRKAFGERPQAIVQNGLEVEGAPTDSTAAERLEESYDSVDFTAPIAEAASEAEASEYGTIYYSGQYRSGRQLVRCEPQERKAEELIGVPGDKAAKVLAALGHKQRLDLILAVWKEPLTGTELVDKLHMGTTGQLYHHLKALSGADLLAQEERGGRYTIPPHRRLPLLLLLAAVSDLSDTSDYIDMAEARNEAHAYLGQALQGGYDIHQLLWAVVDNSVLEHQAGHCSEVRIYVHDDNSATVTDNGRGIPVRLLPATGKPAVQSVLTELARFGDDARRFYAPGGEKSISIGVVNALSRKLGVEIRRDGGIFRQDYRHGIPQSGLLTIGETDDTGTSVTFQPDPELFAGRFDRSALETRISELSAAYPQLWIRLHVAP</sequence>
<evidence type="ECO:0000256" key="5">
    <source>
        <dbReference type="ARBA" id="ARBA00022840"/>
    </source>
</evidence>
<keyword evidence="9" id="KW-0175">Coiled coil</keyword>
<evidence type="ECO:0000256" key="7">
    <source>
        <dbReference type="ARBA" id="ARBA00023125"/>
    </source>
</evidence>
<evidence type="ECO:0000313" key="12">
    <source>
        <dbReference type="Proteomes" id="UP001589619"/>
    </source>
</evidence>
<dbReference type="InterPro" id="IPR003594">
    <property type="entry name" value="HATPase_dom"/>
</dbReference>
<evidence type="ECO:0000256" key="3">
    <source>
        <dbReference type="ARBA" id="ARBA00012895"/>
    </source>
</evidence>
<name>A0ABV5W0E6_9BACL</name>
<dbReference type="InterPro" id="IPR011991">
    <property type="entry name" value="ArsR-like_HTH"/>
</dbReference>
<dbReference type="PRINTS" id="PR00418">
    <property type="entry name" value="TPI2FAMILY"/>
</dbReference>
<reference evidence="11 12" key="1">
    <citation type="submission" date="2024-09" db="EMBL/GenBank/DDBJ databases">
        <authorList>
            <person name="Sun Q."/>
            <person name="Mori K."/>
        </authorList>
    </citation>
    <scope>NUCLEOTIDE SEQUENCE [LARGE SCALE GENOMIC DNA]</scope>
    <source>
        <strain evidence="11 12">JCM 12520</strain>
    </source>
</reference>
<evidence type="ECO:0000313" key="11">
    <source>
        <dbReference type="EMBL" id="MFB9753830.1"/>
    </source>
</evidence>
<dbReference type="EC" id="5.6.2.2" evidence="3"/>
<dbReference type="SMART" id="SM00387">
    <property type="entry name" value="HATPase_c"/>
    <property type="match status" value="1"/>
</dbReference>